<organism evidence="1 2">
    <name type="scientific">Protea cynaroides</name>
    <dbReference type="NCBI Taxonomy" id="273540"/>
    <lineage>
        <taxon>Eukaryota</taxon>
        <taxon>Viridiplantae</taxon>
        <taxon>Streptophyta</taxon>
        <taxon>Embryophyta</taxon>
        <taxon>Tracheophyta</taxon>
        <taxon>Spermatophyta</taxon>
        <taxon>Magnoliopsida</taxon>
        <taxon>Proteales</taxon>
        <taxon>Proteaceae</taxon>
        <taxon>Protea</taxon>
    </lineage>
</organism>
<dbReference type="Proteomes" id="UP001141806">
    <property type="component" value="Unassembled WGS sequence"/>
</dbReference>
<accession>A0A9Q0GP84</accession>
<dbReference type="EMBL" id="JAMYWD010000012">
    <property type="protein sequence ID" value="KAJ4949945.1"/>
    <property type="molecule type" value="Genomic_DNA"/>
</dbReference>
<comment type="caution">
    <text evidence="1">The sequence shown here is derived from an EMBL/GenBank/DDBJ whole genome shotgun (WGS) entry which is preliminary data.</text>
</comment>
<protein>
    <submittedName>
        <fullName evidence="1">Uncharacterized protein</fullName>
    </submittedName>
</protein>
<evidence type="ECO:0000313" key="2">
    <source>
        <dbReference type="Proteomes" id="UP001141806"/>
    </source>
</evidence>
<gene>
    <name evidence="1" type="ORF">NE237_026777</name>
</gene>
<dbReference type="AlphaFoldDB" id="A0A9Q0GP84"/>
<proteinExistence type="predicted"/>
<sequence length="146" mass="16907">MYISPAQSGRRRVKKEIGTKKRVETLFHTLIRYFVFTKSLKNNQATQPQDALPPRGSIWALLPPCSEFFHYRGARSRSGQAYKSVFNSLFYDLIAVPFCNSKKKKKKERGFRFLEGLLFVRPLRACSVTEEGNEAWPRIGAIYLQK</sequence>
<keyword evidence="2" id="KW-1185">Reference proteome</keyword>
<name>A0A9Q0GP84_9MAGN</name>
<evidence type="ECO:0000313" key="1">
    <source>
        <dbReference type="EMBL" id="KAJ4949945.1"/>
    </source>
</evidence>
<reference evidence="1" key="1">
    <citation type="journal article" date="2023" name="Plant J.">
        <title>The genome of the king protea, Protea cynaroides.</title>
        <authorList>
            <person name="Chang J."/>
            <person name="Duong T.A."/>
            <person name="Schoeman C."/>
            <person name="Ma X."/>
            <person name="Roodt D."/>
            <person name="Barker N."/>
            <person name="Li Z."/>
            <person name="Van de Peer Y."/>
            <person name="Mizrachi E."/>
        </authorList>
    </citation>
    <scope>NUCLEOTIDE SEQUENCE</scope>
    <source>
        <tissue evidence="1">Young leaves</tissue>
    </source>
</reference>